<keyword evidence="1" id="KW-1133">Transmembrane helix</keyword>
<organism evidence="2 3">
    <name type="scientific">Solirubrobacter deserti</name>
    <dbReference type="NCBI Taxonomy" id="2282478"/>
    <lineage>
        <taxon>Bacteria</taxon>
        <taxon>Bacillati</taxon>
        <taxon>Actinomycetota</taxon>
        <taxon>Thermoleophilia</taxon>
        <taxon>Solirubrobacterales</taxon>
        <taxon>Solirubrobacteraceae</taxon>
        <taxon>Solirubrobacter</taxon>
    </lineage>
</organism>
<dbReference type="EMBL" id="JAPCID010000018">
    <property type="protein sequence ID" value="MDA0138698.1"/>
    <property type="molecule type" value="Genomic_DNA"/>
</dbReference>
<dbReference type="RefSeq" id="WP_202957440.1">
    <property type="nucleotide sequence ID" value="NZ_JAPCID010000018.1"/>
</dbReference>
<protein>
    <recommendedName>
        <fullName evidence="4">DUF1453 domain-containing protein</fullName>
    </recommendedName>
</protein>
<name>A0ABT4RJG5_9ACTN</name>
<sequence>MTVLAILLIVLPWSIWRQMHARPVTVEGLVKLPLIFAVVAAVFALTSKPSEVTAAVIAYNAACAVLAIGFGAWRGQRLSIWDVDGTPMQRGNRVTMTTWVLMIALKIALGTVASVTGWIPAEGAGAILAFLALTFAIQNLVVARRTVWAPGSREIRATT</sequence>
<feature type="transmembrane region" description="Helical" evidence="1">
    <location>
        <begin position="52"/>
        <end position="73"/>
    </location>
</feature>
<accession>A0ABT4RJG5</accession>
<keyword evidence="3" id="KW-1185">Reference proteome</keyword>
<evidence type="ECO:0000313" key="2">
    <source>
        <dbReference type="EMBL" id="MDA0138698.1"/>
    </source>
</evidence>
<evidence type="ECO:0000256" key="1">
    <source>
        <dbReference type="SAM" id="Phobius"/>
    </source>
</evidence>
<keyword evidence="1" id="KW-0812">Transmembrane</keyword>
<keyword evidence="1" id="KW-0472">Membrane</keyword>
<evidence type="ECO:0008006" key="4">
    <source>
        <dbReference type="Google" id="ProtNLM"/>
    </source>
</evidence>
<dbReference type="Proteomes" id="UP001147700">
    <property type="component" value="Unassembled WGS sequence"/>
</dbReference>
<proteinExistence type="predicted"/>
<feature type="transmembrane region" description="Helical" evidence="1">
    <location>
        <begin position="125"/>
        <end position="143"/>
    </location>
</feature>
<comment type="caution">
    <text evidence="2">The sequence shown here is derived from an EMBL/GenBank/DDBJ whole genome shotgun (WGS) entry which is preliminary data.</text>
</comment>
<reference evidence="2" key="1">
    <citation type="submission" date="2022-10" db="EMBL/GenBank/DDBJ databases">
        <title>The WGS of Solirubrobacter sp. CPCC 204708.</title>
        <authorList>
            <person name="Jiang Z."/>
        </authorList>
    </citation>
    <scope>NUCLEOTIDE SEQUENCE</scope>
    <source>
        <strain evidence="2">CPCC 204708</strain>
    </source>
</reference>
<feature type="transmembrane region" description="Helical" evidence="1">
    <location>
        <begin position="94"/>
        <end position="119"/>
    </location>
</feature>
<evidence type="ECO:0000313" key="3">
    <source>
        <dbReference type="Proteomes" id="UP001147700"/>
    </source>
</evidence>
<gene>
    <name evidence="2" type="ORF">OJ962_14435</name>
</gene>